<organism evidence="1 2">
    <name type="scientific">Phytophthora palmivora</name>
    <dbReference type="NCBI Taxonomy" id="4796"/>
    <lineage>
        <taxon>Eukaryota</taxon>
        <taxon>Sar</taxon>
        <taxon>Stramenopiles</taxon>
        <taxon>Oomycota</taxon>
        <taxon>Peronosporomycetes</taxon>
        <taxon>Peronosporales</taxon>
        <taxon>Peronosporaceae</taxon>
        <taxon>Phytophthora</taxon>
    </lineage>
</organism>
<comment type="caution">
    <text evidence="1">The sequence shown here is derived from an EMBL/GenBank/DDBJ whole genome shotgun (WGS) entry which is preliminary data.</text>
</comment>
<name>A0A2P4XBF5_9STRA</name>
<accession>A0A2P4XBF5</accession>
<dbReference type="Proteomes" id="UP000237271">
    <property type="component" value="Unassembled WGS sequence"/>
</dbReference>
<dbReference type="GO" id="GO:0008233">
    <property type="term" value="F:peptidase activity"/>
    <property type="evidence" value="ECO:0007669"/>
    <property type="project" value="UniProtKB-KW"/>
</dbReference>
<dbReference type="OrthoDB" id="92815at2759"/>
<reference evidence="1 2" key="1">
    <citation type="journal article" date="2017" name="Genome Biol. Evol.">
        <title>Phytophthora megakarya and P. palmivora, closely related causal agents of cacao black pod rot, underwent increases in genome sizes and gene numbers by different mechanisms.</title>
        <authorList>
            <person name="Ali S.S."/>
            <person name="Shao J."/>
            <person name="Lary D.J."/>
            <person name="Kronmiller B."/>
            <person name="Shen D."/>
            <person name="Strem M.D."/>
            <person name="Amoako-Attah I."/>
            <person name="Akrofi A.Y."/>
            <person name="Begoude B.A."/>
            <person name="Ten Hoopen G.M."/>
            <person name="Coulibaly K."/>
            <person name="Kebe B.I."/>
            <person name="Melnick R.L."/>
            <person name="Guiltinan M.J."/>
            <person name="Tyler B.M."/>
            <person name="Meinhardt L.W."/>
            <person name="Bailey B.A."/>
        </authorList>
    </citation>
    <scope>NUCLEOTIDE SEQUENCE [LARGE SCALE GENOMIC DNA]</scope>
    <source>
        <strain evidence="2">sbr112.9</strain>
    </source>
</reference>
<keyword evidence="1" id="KW-0645">Protease</keyword>
<dbReference type="EMBL" id="NCKW01015484">
    <property type="protein sequence ID" value="POM62882.1"/>
    <property type="molecule type" value="Genomic_DNA"/>
</dbReference>
<keyword evidence="1" id="KW-0378">Hydrolase</keyword>
<dbReference type="AlphaFoldDB" id="A0A2P4XBF5"/>
<dbReference type="GO" id="GO:0006508">
    <property type="term" value="P:proteolysis"/>
    <property type="evidence" value="ECO:0007669"/>
    <property type="project" value="UniProtKB-KW"/>
</dbReference>
<sequence length="277" mass="30537">MVNGPQVCCSSSVLEAQNKNHPDAGSFIAVPAIADSVVTVYTAPRFNLEQPLVYVFVALPLKLRENFHPKGEVSAYISVILDNLVTYSEMWEAPTPSVSNLKAQFEEIALNAWPSYTQVPHYCVYSKEKSSVCSKLKLGDYAGNGIIYERDEYWNKPATIPSQASVLLMSSKLDPAAPYQYAKSLLNALDGENKELVTFEYTAGGSLVDVGTYEYLCGSLLLASYVQINGNLAKLDKSCIPDEKAALNWTTPITYQYWTLSTDDAYDGEFDASLSEQ</sequence>
<gene>
    <name evidence="1" type="ORF">PHPALM_27888</name>
</gene>
<proteinExistence type="predicted"/>
<evidence type="ECO:0000313" key="2">
    <source>
        <dbReference type="Proteomes" id="UP000237271"/>
    </source>
</evidence>
<protein>
    <submittedName>
        <fullName evidence="1">Serine protease family S33</fullName>
    </submittedName>
</protein>
<keyword evidence="2" id="KW-1185">Reference proteome</keyword>
<evidence type="ECO:0000313" key="1">
    <source>
        <dbReference type="EMBL" id="POM62882.1"/>
    </source>
</evidence>